<evidence type="ECO:0000313" key="2">
    <source>
        <dbReference type="Proteomes" id="UP001164250"/>
    </source>
</evidence>
<accession>A0ACC1C3V9</accession>
<gene>
    <name evidence="1" type="ORF">Patl1_01384</name>
</gene>
<comment type="caution">
    <text evidence="1">The sequence shown here is derived from an EMBL/GenBank/DDBJ whole genome shotgun (WGS) entry which is preliminary data.</text>
</comment>
<sequence>MATHWQDVQAEVNQKLEQANTKHKKAADQHRRKQIFEVGDQVLVFLCKERFPVETYNNLQPKRYLLISLF</sequence>
<evidence type="ECO:0000313" key="1">
    <source>
        <dbReference type="EMBL" id="KAJ0110314.1"/>
    </source>
</evidence>
<name>A0ACC1C3V9_9ROSI</name>
<keyword evidence="2" id="KW-1185">Reference proteome</keyword>
<proteinExistence type="predicted"/>
<organism evidence="1 2">
    <name type="scientific">Pistacia atlantica</name>
    <dbReference type="NCBI Taxonomy" id="434234"/>
    <lineage>
        <taxon>Eukaryota</taxon>
        <taxon>Viridiplantae</taxon>
        <taxon>Streptophyta</taxon>
        <taxon>Embryophyta</taxon>
        <taxon>Tracheophyta</taxon>
        <taxon>Spermatophyta</taxon>
        <taxon>Magnoliopsida</taxon>
        <taxon>eudicotyledons</taxon>
        <taxon>Gunneridae</taxon>
        <taxon>Pentapetalae</taxon>
        <taxon>rosids</taxon>
        <taxon>malvids</taxon>
        <taxon>Sapindales</taxon>
        <taxon>Anacardiaceae</taxon>
        <taxon>Pistacia</taxon>
    </lineage>
</organism>
<dbReference type="Proteomes" id="UP001164250">
    <property type="component" value="Chromosome 1"/>
</dbReference>
<protein>
    <submittedName>
        <fullName evidence="1">Uncharacterized protein</fullName>
    </submittedName>
</protein>
<reference evidence="2" key="1">
    <citation type="journal article" date="2023" name="G3 (Bethesda)">
        <title>Genome assembly and association tests identify interacting loci associated with vigor, precocity, and sex in interspecific pistachio rootstocks.</title>
        <authorList>
            <person name="Palmer W."/>
            <person name="Jacygrad E."/>
            <person name="Sagayaradj S."/>
            <person name="Cavanaugh K."/>
            <person name="Han R."/>
            <person name="Bertier L."/>
            <person name="Beede B."/>
            <person name="Kafkas S."/>
            <person name="Golino D."/>
            <person name="Preece J."/>
            <person name="Michelmore R."/>
        </authorList>
    </citation>
    <scope>NUCLEOTIDE SEQUENCE [LARGE SCALE GENOMIC DNA]</scope>
</reference>
<dbReference type="EMBL" id="CM047897">
    <property type="protein sequence ID" value="KAJ0110314.1"/>
    <property type="molecule type" value="Genomic_DNA"/>
</dbReference>